<sequence length="441" mass="47612">MSITSITASQRLDSRGKPTIQVRLTSAYGTFTSVVPSGASKGDYEAVELRDGDPSSYHGNSVLKAVENVNEVLGPRIIESGLVPATELSKIDKLMIDIDGTANKSRLGANAILGISMAAARAGAAARGLPLYEFIAHESGTSVEDYVTPVPFFNVLNGGDHSGNMMAFQEFMIAPVGARSFAEGVQFASETYAALKSAIEARYGRAATGIGDEGGFAPPISQPHEALDLLNEAIKSAGHSSQIKIGIDPASQSFFRDGQYDLGYKSDNAEMLDASAMMRMYHSLLSRYPIILLEDPFGQDDWDSFTNFNKDCSVELVGDDLLATNIERIKLAEDRKACNSILLKLNQIGTVSEALQAAKEAFAADWSVFVSHRSGETTDDFIADLTVGLRAGHLKSGAPCRGERVVKYNRLMDIEDDLELRGIPHIYAGVNFRSANRLLLR</sequence>
<protein>
    <submittedName>
        <fullName evidence="1">Uncharacterized protein</fullName>
    </submittedName>
</protein>
<accession>A0ACC3SIE1</accession>
<name>A0ACC3SIE1_9PEZI</name>
<evidence type="ECO:0000313" key="2">
    <source>
        <dbReference type="Proteomes" id="UP001320706"/>
    </source>
</evidence>
<proteinExistence type="predicted"/>
<comment type="caution">
    <text evidence="1">The sequence shown here is derived from an EMBL/GenBank/DDBJ whole genome shotgun (WGS) entry which is preliminary data.</text>
</comment>
<evidence type="ECO:0000313" key="1">
    <source>
        <dbReference type="EMBL" id="KAK8214868.1"/>
    </source>
</evidence>
<organism evidence="1 2">
    <name type="scientific">Zalaria obscura</name>
    <dbReference type="NCBI Taxonomy" id="2024903"/>
    <lineage>
        <taxon>Eukaryota</taxon>
        <taxon>Fungi</taxon>
        <taxon>Dikarya</taxon>
        <taxon>Ascomycota</taxon>
        <taxon>Pezizomycotina</taxon>
        <taxon>Dothideomycetes</taxon>
        <taxon>Dothideomycetidae</taxon>
        <taxon>Dothideales</taxon>
        <taxon>Zalariaceae</taxon>
        <taxon>Zalaria</taxon>
    </lineage>
</organism>
<dbReference type="Proteomes" id="UP001320706">
    <property type="component" value="Unassembled WGS sequence"/>
</dbReference>
<keyword evidence="2" id="KW-1185">Reference proteome</keyword>
<gene>
    <name evidence="1" type="ORF">M8818_002451</name>
</gene>
<dbReference type="EMBL" id="JAMKPW020000010">
    <property type="protein sequence ID" value="KAK8214868.1"/>
    <property type="molecule type" value="Genomic_DNA"/>
</dbReference>
<reference evidence="1" key="1">
    <citation type="submission" date="2024-02" db="EMBL/GenBank/DDBJ databases">
        <title>Metagenome Assembled Genome of Zalaria obscura JY119.</title>
        <authorList>
            <person name="Vighnesh L."/>
            <person name="Jagadeeshwari U."/>
            <person name="Venkata Ramana C."/>
            <person name="Sasikala C."/>
        </authorList>
    </citation>
    <scope>NUCLEOTIDE SEQUENCE</scope>
    <source>
        <strain evidence="1">JY119</strain>
    </source>
</reference>